<dbReference type="Proteomes" id="UP000092743">
    <property type="component" value="Plasmid p142098"/>
</dbReference>
<dbReference type="SUPFAM" id="SSF49695">
    <property type="entry name" value="gamma-Crystallin-like"/>
    <property type="match status" value="1"/>
</dbReference>
<reference evidence="1 2" key="1">
    <citation type="submission" date="2016-04" db="EMBL/GenBank/DDBJ databases">
        <title>High quality genome of the nematocidal Bacillus thuringiensis MYBT18246.</title>
        <authorList>
            <person name="Hollensteiner J."/>
            <person name="Poehlein A."/>
            <person name="Sproeer C."/>
            <person name="Bunk B."/>
            <person name="Rosenstiel P."/>
            <person name="Schulenburg H."/>
            <person name="Liesegang H."/>
        </authorList>
    </citation>
    <scope>NUCLEOTIDE SEQUENCE [LARGE SCALE GENOMIC DNA]</scope>
    <source>
        <strain evidence="1 2">MYBT18246</strain>
        <plasmid evidence="1 2">p142098</plasmid>
    </source>
</reference>
<accession>A0A9W3X424</accession>
<sequence length="198" mass="21717">MEIFPLYNTFVSILFIGVMRLKRIMGVVSTALLTGTMLFGVSNTSAYADTSSQPYQVVTPGEGNEKTTIVGFDNKIEFESYVKEHPIAPNFSKALQSSSQIYSTFYHDINLKGAQFNVNAGRNPVILTNFNAASNDKVSSVRTHKFGNYTTIYEHSNAQGRALAIANNGNYLNLTDYSMGDGARTWNDQASSAIVKAN</sequence>
<dbReference type="RefSeq" id="WP_242071453.1">
    <property type="nucleotide sequence ID" value="NZ_LDEQ01000578.1"/>
</dbReference>
<evidence type="ECO:0000313" key="1">
    <source>
        <dbReference type="EMBL" id="ANS51915.1"/>
    </source>
</evidence>
<organism evidence="1 2">
    <name type="scientific">Bacillus thuringiensis</name>
    <dbReference type="NCBI Taxonomy" id="1428"/>
    <lineage>
        <taxon>Bacteria</taxon>
        <taxon>Bacillati</taxon>
        <taxon>Bacillota</taxon>
        <taxon>Bacilli</taxon>
        <taxon>Bacillales</taxon>
        <taxon>Bacillaceae</taxon>
        <taxon>Bacillus</taxon>
        <taxon>Bacillus cereus group</taxon>
    </lineage>
</organism>
<keyword evidence="1" id="KW-0614">Plasmid</keyword>
<name>A0A9W3X424_BACTU</name>
<dbReference type="InterPro" id="IPR011024">
    <property type="entry name" value="G_crystallin-like"/>
</dbReference>
<gene>
    <name evidence="1" type="ORF">BT246_66230</name>
</gene>
<evidence type="ECO:0000313" key="2">
    <source>
        <dbReference type="Proteomes" id="UP000092743"/>
    </source>
</evidence>
<protein>
    <submittedName>
        <fullName evidence="1">Uncharacterized protein</fullName>
    </submittedName>
</protein>
<geneLocation type="plasmid" evidence="1 2">
    <name>p142098</name>
</geneLocation>
<dbReference type="AlphaFoldDB" id="A0A9W3X424"/>
<dbReference type="EMBL" id="CP015352">
    <property type="protein sequence ID" value="ANS51915.1"/>
    <property type="molecule type" value="Genomic_DNA"/>
</dbReference>
<proteinExistence type="predicted"/>
<dbReference type="Gene3D" id="2.60.20.10">
    <property type="entry name" value="Crystallins"/>
    <property type="match status" value="1"/>
</dbReference>